<evidence type="ECO:0000313" key="1">
    <source>
        <dbReference type="EMBL" id="SFB78331.1"/>
    </source>
</evidence>
<dbReference type="STRING" id="34097.SAMN02745150_00777"/>
<name>A0A1I1DTW6_BREAD</name>
<proteinExistence type="predicted"/>
<organism evidence="1 2">
    <name type="scientific">Brevinema andersonii</name>
    <dbReference type="NCBI Taxonomy" id="34097"/>
    <lineage>
        <taxon>Bacteria</taxon>
        <taxon>Pseudomonadati</taxon>
        <taxon>Spirochaetota</taxon>
        <taxon>Spirochaetia</taxon>
        <taxon>Brevinematales</taxon>
        <taxon>Brevinemataceae</taxon>
        <taxon>Brevinema</taxon>
    </lineage>
</organism>
<sequence length="49" mass="5726">MLQQTSVPSIKRNKVSQGIRSQRLVHFFRAVALFSVPIRSVEFGLRRRK</sequence>
<dbReference type="AlphaFoldDB" id="A0A1I1DTW6"/>
<evidence type="ECO:0000313" key="2">
    <source>
        <dbReference type="Proteomes" id="UP000240042"/>
    </source>
</evidence>
<keyword evidence="2" id="KW-1185">Reference proteome</keyword>
<gene>
    <name evidence="1" type="ORF">SAMN02745150_00777</name>
</gene>
<protein>
    <submittedName>
        <fullName evidence="1">Uncharacterized protein</fullName>
    </submittedName>
</protein>
<dbReference type="RefSeq" id="WP_159428165.1">
    <property type="nucleotide sequence ID" value="NZ_FOKY01000004.1"/>
</dbReference>
<dbReference type="Proteomes" id="UP000240042">
    <property type="component" value="Unassembled WGS sequence"/>
</dbReference>
<reference evidence="2" key="1">
    <citation type="submission" date="2016-10" db="EMBL/GenBank/DDBJ databases">
        <authorList>
            <person name="Varghese N."/>
            <person name="Submissions S."/>
        </authorList>
    </citation>
    <scope>NUCLEOTIDE SEQUENCE [LARGE SCALE GENOMIC DNA]</scope>
    <source>
        <strain evidence="2">ATCC 43811</strain>
    </source>
</reference>
<accession>A0A1I1DTW6</accession>
<dbReference type="EMBL" id="FOKY01000004">
    <property type="protein sequence ID" value="SFB78331.1"/>
    <property type="molecule type" value="Genomic_DNA"/>
</dbReference>